<dbReference type="Pfam" id="PF04542">
    <property type="entry name" value="Sigma70_r2"/>
    <property type="match status" value="1"/>
</dbReference>
<reference evidence="7" key="1">
    <citation type="submission" date="2021-11" db="EMBL/GenBank/DDBJ databases">
        <title>Cultivation dependent microbiological survey of springs from the worlds oldest radium mine currently devoted to the extraction of radon-saturated water.</title>
        <authorList>
            <person name="Kapinusova G."/>
            <person name="Smrhova T."/>
            <person name="Strejcek M."/>
            <person name="Suman J."/>
            <person name="Jani K."/>
            <person name="Pajer P."/>
            <person name="Uhlik O."/>
        </authorList>
    </citation>
    <scope>NUCLEOTIDE SEQUENCE [LARGE SCALE GENOMIC DNA]</scope>
    <source>
        <strain evidence="7">J379</strain>
    </source>
</reference>
<keyword evidence="4" id="KW-0804">Transcription</keyword>
<dbReference type="Gene3D" id="1.10.10.10">
    <property type="entry name" value="Winged helix-like DNA-binding domain superfamily/Winged helix DNA-binding domain"/>
    <property type="match status" value="2"/>
</dbReference>
<dbReference type="InterPro" id="IPR007624">
    <property type="entry name" value="RNA_pol_sigma70_r3"/>
</dbReference>
<evidence type="ECO:0000259" key="5">
    <source>
        <dbReference type="PROSITE" id="PS00715"/>
    </source>
</evidence>
<dbReference type="SUPFAM" id="SSF88946">
    <property type="entry name" value="Sigma2 domain of RNA polymerase sigma factors"/>
    <property type="match status" value="1"/>
</dbReference>
<dbReference type="Pfam" id="PF04539">
    <property type="entry name" value="Sigma70_r3"/>
    <property type="match status" value="1"/>
</dbReference>
<keyword evidence="1" id="KW-0805">Transcription regulation</keyword>
<dbReference type="RefSeq" id="WP_353863769.1">
    <property type="nucleotide sequence ID" value="NZ_CP088295.1"/>
</dbReference>
<evidence type="ECO:0000313" key="6">
    <source>
        <dbReference type="EMBL" id="UUY03257.1"/>
    </source>
</evidence>
<keyword evidence="2" id="KW-0731">Sigma factor</keyword>
<dbReference type="NCBIfam" id="TIGR02937">
    <property type="entry name" value="sigma70-ECF"/>
    <property type="match status" value="1"/>
</dbReference>
<accession>A0ABY5PFA6</accession>
<feature type="domain" description="RNA polymerase sigma-70" evidence="5">
    <location>
        <begin position="68"/>
        <end position="81"/>
    </location>
</feature>
<dbReference type="SUPFAM" id="SSF88659">
    <property type="entry name" value="Sigma3 and sigma4 domains of RNA polymerase sigma factors"/>
    <property type="match status" value="2"/>
</dbReference>
<keyword evidence="7" id="KW-1185">Reference proteome</keyword>
<dbReference type="InterPro" id="IPR050239">
    <property type="entry name" value="Sigma-70_RNA_pol_init_factors"/>
</dbReference>
<dbReference type="InterPro" id="IPR036388">
    <property type="entry name" value="WH-like_DNA-bd_sf"/>
</dbReference>
<dbReference type="InterPro" id="IPR007630">
    <property type="entry name" value="RNA_pol_sigma70_r4"/>
</dbReference>
<protein>
    <submittedName>
        <fullName evidence="6">RNA polymerase sigma factor RpoD/SigA</fullName>
    </submittedName>
</protein>
<dbReference type="InterPro" id="IPR013324">
    <property type="entry name" value="RNA_pol_sigma_r3/r4-like"/>
</dbReference>
<dbReference type="InterPro" id="IPR007627">
    <property type="entry name" value="RNA_pol_sigma70_r2"/>
</dbReference>
<organism evidence="6 7">
    <name type="scientific">Svornostia abyssi</name>
    <dbReference type="NCBI Taxonomy" id="2898438"/>
    <lineage>
        <taxon>Bacteria</taxon>
        <taxon>Bacillati</taxon>
        <taxon>Actinomycetota</taxon>
        <taxon>Thermoleophilia</taxon>
        <taxon>Solirubrobacterales</taxon>
        <taxon>Baekduiaceae</taxon>
        <taxon>Svornostia</taxon>
    </lineage>
</organism>
<proteinExistence type="predicted"/>
<dbReference type="InterPro" id="IPR014284">
    <property type="entry name" value="RNA_pol_sigma-70_dom"/>
</dbReference>
<dbReference type="InterPro" id="IPR013325">
    <property type="entry name" value="RNA_pol_sigma_r2"/>
</dbReference>
<sequence length="276" mass="31139">MKNDYDQLEQILRSAEHFPLLDHETVVDLAQRIEKGDLAAKEKLINSNLRLVVSIARNYQGQGLALGDLVQEGMLGLIRAAEKYDYRKGFRFSTYATIWIRQALQRGLDNTGRTVRLPAHVAQRVRKLRRVERELAVELGEAPSSEKLAEVLETDLDEIGRLRDYDRVLASLDAGVGEEEDTPLGALIPVEGADTEQQVIDTVHGQELRIQLNRLPQDERQVLDLRFGTGREGEHSVEQTARKLGVPVKVARELERRALERLSREPEVAALREVAA</sequence>
<evidence type="ECO:0000256" key="3">
    <source>
        <dbReference type="ARBA" id="ARBA00023125"/>
    </source>
</evidence>
<gene>
    <name evidence="6" type="ORF">LRS13_21700</name>
</gene>
<dbReference type="EMBL" id="CP088295">
    <property type="protein sequence ID" value="UUY03257.1"/>
    <property type="molecule type" value="Genomic_DNA"/>
</dbReference>
<dbReference type="Gene3D" id="1.10.601.10">
    <property type="entry name" value="RNA Polymerase Primary Sigma Factor"/>
    <property type="match status" value="1"/>
</dbReference>
<dbReference type="PROSITE" id="PS00715">
    <property type="entry name" value="SIGMA70_1"/>
    <property type="match status" value="1"/>
</dbReference>
<dbReference type="InterPro" id="IPR000943">
    <property type="entry name" value="RNA_pol_sigma70"/>
</dbReference>
<keyword evidence="3" id="KW-0238">DNA-binding</keyword>
<dbReference type="PANTHER" id="PTHR30603">
    <property type="entry name" value="RNA POLYMERASE SIGMA FACTOR RPO"/>
    <property type="match status" value="1"/>
</dbReference>
<dbReference type="PANTHER" id="PTHR30603:SF47">
    <property type="entry name" value="RNA POLYMERASE SIGMA FACTOR SIGD, CHLOROPLASTIC"/>
    <property type="match status" value="1"/>
</dbReference>
<dbReference type="Proteomes" id="UP001058860">
    <property type="component" value="Chromosome"/>
</dbReference>
<dbReference type="Pfam" id="PF04545">
    <property type="entry name" value="Sigma70_r4"/>
    <property type="match status" value="1"/>
</dbReference>
<dbReference type="PRINTS" id="PR00046">
    <property type="entry name" value="SIGMA70FCT"/>
</dbReference>
<evidence type="ECO:0000256" key="2">
    <source>
        <dbReference type="ARBA" id="ARBA00023082"/>
    </source>
</evidence>
<name>A0ABY5PFA6_9ACTN</name>
<evidence type="ECO:0000256" key="4">
    <source>
        <dbReference type="ARBA" id="ARBA00023163"/>
    </source>
</evidence>
<evidence type="ECO:0000256" key="1">
    <source>
        <dbReference type="ARBA" id="ARBA00023015"/>
    </source>
</evidence>
<evidence type="ECO:0000313" key="7">
    <source>
        <dbReference type="Proteomes" id="UP001058860"/>
    </source>
</evidence>